<dbReference type="Gene3D" id="2.60.120.10">
    <property type="entry name" value="Jelly Rolls"/>
    <property type="match status" value="1"/>
</dbReference>
<dbReference type="Proteomes" id="UP000004699">
    <property type="component" value="Unassembled WGS sequence"/>
</dbReference>
<dbReference type="PANTHER" id="PTHR40943">
    <property type="entry name" value="CYTOPLASMIC PROTEIN-RELATED"/>
    <property type="match status" value="1"/>
</dbReference>
<name>B8KTT0_9GAMM</name>
<accession>B8KTT0</accession>
<evidence type="ECO:0000256" key="1">
    <source>
        <dbReference type="SAM" id="SignalP"/>
    </source>
</evidence>
<organism evidence="3 4">
    <name type="scientific">Luminiphilus syltensis NOR5-1B</name>
    <dbReference type="NCBI Taxonomy" id="565045"/>
    <lineage>
        <taxon>Bacteria</taxon>
        <taxon>Pseudomonadati</taxon>
        <taxon>Pseudomonadota</taxon>
        <taxon>Gammaproteobacteria</taxon>
        <taxon>Cellvibrionales</taxon>
        <taxon>Halieaceae</taxon>
        <taxon>Luminiphilus</taxon>
    </lineage>
</organism>
<dbReference type="InterPro" id="IPR014710">
    <property type="entry name" value="RmlC-like_jellyroll"/>
</dbReference>
<keyword evidence="4" id="KW-1185">Reference proteome</keyword>
<protein>
    <recommendedName>
        <fullName evidence="2">(S)-ureidoglycine aminohydrolase cupin domain-containing protein</fullName>
    </recommendedName>
</protein>
<dbReference type="Pfam" id="PF05899">
    <property type="entry name" value="Cupin_3"/>
    <property type="match status" value="1"/>
</dbReference>
<dbReference type="InterPro" id="IPR008579">
    <property type="entry name" value="UGlyAH_Cupin_dom"/>
</dbReference>
<keyword evidence="1" id="KW-0732">Signal</keyword>
<gene>
    <name evidence="3" type="ORF">NOR51B_1672</name>
</gene>
<evidence type="ECO:0000313" key="3">
    <source>
        <dbReference type="EMBL" id="EED35725.1"/>
    </source>
</evidence>
<feature type="signal peptide" evidence="1">
    <location>
        <begin position="1"/>
        <end position="23"/>
    </location>
</feature>
<feature type="chain" id="PRO_5002876504" description="(S)-ureidoglycine aminohydrolase cupin domain-containing protein" evidence="1">
    <location>
        <begin position="24"/>
        <end position="148"/>
    </location>
</feature>
<dbReference type="PANTHER" id="PTHR40943:SF1">
    <property type="entry name" value="CYTOPLASMIC PROTEIN"/>
    <property type="match status" value="1"/>
</dbReference>
<dbReference type="HOGENOM" id="CLU_1756657_0_0_6"/>
<dbReference type="EMBL" id="DS999411">
    <property type="protein sequence ID" value="EED35725.1"/>
    <property type="molecule type" value="Genomic_DNA"/>
</dbReference>
<reference evidence="4" key="1">
    <citation type="journal article" date="2013" name="BMC Microbiol.">
        <title>Taxonomy and evolution of bacteriochlorophyll a-containing members of the OM60/NOR5 clade of marine gammaproteobacteria: description of Luminiphilus syltensis gen. nov., sp. nov., reclassification of Haliea rubra as Pseudohaliea rubra gen. nov., comb. nov., and emendation of Chromatocurvus halotolerans.</title>
        <authorList>
            <person name="Spring S."/>
            <person name="Riedel T."/>
            <person name="Sproer C."/>
            <person name="Yan S."/>
            <person name="Harder J."/>
            <person name="Fuchs B.M."/>
        </authorList>
    </citation>
    <scope>NUCLEOTIDE SEQUENCE [LARGE SCALE GENOMIC DNA]</scope>
    <source>
        <strain evidence="4">NOR51-B</strain>
    </source>
</reference>
<dbReference type="OrthoDB" id="9799053at2"/>
<sequence>MQGHIKRAALFTAAVALSTTALAETPQPAELTPEDQAGAIFDSPETSVTVNENGTVKDITSLLSSDGKFASGMYSAPASRWEITEPYGVDEFMYFLEGGVTLTSSDGTVTEITAGDAVTIPKEWTGIWETEGYRKIWVIYSADGSGLQ</sequence>
<dbReference type="eggNOG" id="COG3450">
    <property type="taxonomic scope" value="Bacteria"/>
</dbReference>
<evidence type="ECO:0000313" key="4">
    <source>
        <dbReference type="Proteomes" id="UP000004699"/>
    </source>
</evidence>
<dbReference type="SUPFAM" id="SSF51182">
    <property type="entry name" value="RmlC-like cupins"/>
    <property type="match status" value="1"/>
</dbReference>
<proteinExistence type="predicted"/>
<evidence type="ECO:0000259" key="2">
    <source>
        <dbReference type="Pfam" id="PF05899"/>
    </source>
</evidence>
<dbReference type="AlphaFoldDB" id="B8KTT0"/>
<dbReference type="STRING" id="565045.NOR51B_1672"/>
<feature type="domain" description="(S)-ureidoglycine aminohydrolase cupin" evidence="2">
    <location>
        <begin position="64"/>
        <end position="131"/>
    </location>
</feature>
<dbReference type="RefSeq" id="WP_009020471.1">
    <property type="nucleotide sequence ID" value="NZ_DS999411.1"/>
</dbReference>
<dbReference type="InterPro" id="IPR011051">
    <property type="entry name" value="RmlC_Cupin_sf"/>
</dbReference>